<comment type="caution">
    <text evidence="6">The sequence shown here is derived from an EMBL/GenBank/DDBJ whole genome shotgun (WGS) entry which is preliminary data.</text>
</comment>
<keyword evidence="7" id="KW-1185">Reference proteome</keyword>
<organism evidence="6 7">
    <name type="scientific">Glomus cerebriforme</name>
    <dbReference type="NCBI Taxonomy" id="658196"/>
    <lineage>
        <taxon>Eukaryota</taxon>
        <taxon>Fungi</taxon>
        <taxon>Fungi incertae sedis</taxon>
        <taxon>Mucoromycota</taxon>
        <taxon>Glomeromycotina</taxon>
        <taxon>Glomeromycetes</taxon>
        <taxon>Glomerales</taxon>
        <taxon>Glomeraceae</taxon>
        <taxon>Glomus</taxon>
    </lineage>
</organism>
<reference evidence="6 7" key="1">
    <citation type="submission" date="2018-06" db="EMBL/GenBank/DDBJ databases">
        <title>Comparative genomics reveals the genomic features of Rhizophagus irregularis, R. cerebriforme, R. diaphanum and Gigaspora rosea, and their symbiotic lifestyle signature.</title>
        <authorList>
            <person name="Morin E."/>
            <person name="San Clemente H."/>
            <person name="Chen E.C.H."/>
            <person name="De La Providencia I."/>
            <person name="Hainaut M."/>
            <person name="Kuo A."/>
            <person name="Kohler A."/>
            <person name="Murat C."/>
            <person name="Tang N."/>
            <person name="Roy S."/>
            <person name="Loubradou J."/>
            <person name="Henrissat B."/>
            <person name="Grigoriev I.V."/>
            <person name="Corradi N."/>
            <person name="Roux C."/>
            <person name="Martin F.M."/>
        </authorList>
    </citation>
    <scope>NUCLEOTIDE SEQUENCE [LARGE SCALE GENOMIC DNA]</scope>
    <source>
        <strain evidence="6 7">DAOM 227022</strain>
    </source>
</reference>
<evidence type="ECO:0000256" key="5">
    <source>
        <dbReference type="SAM" id="Phobius"/>
    </source>
</evidence>
<keyword evidence="2" id="KW-0456">Lyase</keyword>
<name>A0A397SEN5_9GLOM</name>
<dbReference type="GO" id="GO:0003839">
    <property type="term" value="F:gamma-glutamylcyclotransferase activity"/>
    <property type="evidence" value="ECO:0007669"/>
    <property type="project" value="UniProtKB-EC"/>
</dbReference>
<feature type="transmembrane region" description="Helical" evidence="5">
    <location>
        <begin position="235"/>
        <end position="256"/>
    </location>
</feature>
<sequence>MKCINKAMTIIEKESPFKQEALSRALLPESQYVWYLGYGSNMCKKTFEGMRKIKPIKSVACEVPNYFLSFNIFGRPYSEPAFASIYPHSYPKSSITYEYAKNVHEHCCPGLPFKFDPEEPEKSLPPILNGVLYLISKEDYQRILMTEGGWGYDDLEYGYKAIDVECITYDNQKIVAKTLSSAPASIESGCQPSLRYLNLLRVGAKENNLSPAYQDYLISLKHFEITTTSKKIARVLFLISSLHLFLFFMFISILSLKFGKKIPKPVARMLNFAMKLIRVNYNFFFKPLFGSGINNGE</sequence>
<dbReference type="STRING" id="658196.A0A397SEN5"/>
<dbReference type="OrthoDB" id="2017317at2759"/>
<dbReference type="Proteomes" id="UP000265703">
    <property type="component" value="Unassembled WGS sequence"/>
</dbReference>
<evidence type="ECO:0000256" key="2">
    <source>
        <dbReference type="ARBA" id="ARBA00023239"/>
    </source>
</evidence>
<feature type="active site" description="Proton acceptor" evidence="3">
    <location>
        <position position="147"/>
    </location>
</feature>
<feature type="binding site" evidence="4">
    <location>
        <begin position="35"/>
        <end position="40"/>
    </location>
    <ligand>
        <name>substrate</name>
    </ligand>
</feature>
<dbReference type="PANTHER" id="PTHR12935">
    <property type="entry name" value="GAMMA-GLUTAMYLCYCLOTRANSFERASE"/>
    <property type="match status" value="1"/>
</dbReference>
<dbReference type="AlphaFoldDB" id="A0A397SEN5"/>
<gene>
    <name evidence="6" type="ORF">C1645_744940</name>
</gene>
<feature type="binding site" evidence="4">
    <location>
        <position position="196"/>
    </location>
    <ligand>
        <name>substrate</name>
    </ligand>
</feature>
<protein>
    <recommendedName>
        <fullName evidence="1">gamma-glutamylcyclotransferase</fullName>
        <ecNumber evidence="1">4.3.2.9</ecNumber>
    </recommendedName>
</protein>
<dbReference type="Gene3D" id="3.10.490.10">
    <property type="entry name" value="Gamma-glutamyl cyclotransferase-like"/>
    <property type="match status" value="1"/>
</dbReference>
<evidence type="ECO:0000256" key="4">
    <source>
        <dbReference type="PIRSR" id="PIRSR617939-2"/>
    </source>
</evidence>
<keyword evidence="5" id="KW-0812">Transmembrane</keyword>
<evidence type="ECO:0000256" key="3">
    <source>
        <dbReference type="PIRSR" id="PIRSR617939-1"/>
    </source>
</evidence>
<proteinExistence type="predicted"/>
<evidence type="ECO:0000313" key="6">
    <source>
        <dbReference type="EMBL" id="RIA80874.1"/>
    </source>
</evidence>
<dbReference type="EMBL" id="QKYT01000882">
    <property type="protein sequence ID" value="RIA80874.1"/>
    <property type="molecule type" value="Genomic_DNA"/>
</dbReference>
<dbReference type="EC" id="4.3.2.9" evidence="1"/>
<evidence type="ECO:0000313" key="7">
    <source>
        <dbReference type="Proteomes" id="UP000265703"/>
    </source>
</evidence>
<dbReference type="InterPro" id="IPR017939">
    <property type="entry name" value="G-Glutamylcylcotransferase"/>
</dbReference>
<keyword evidence="5" id="KW-1133">Transmembrane helix</keyword>
<accession>A0A397SEN5</accession>
<evidence type="ECO:0000256" key="1">
    <source>
        <dbReference type="ARBA" id="ARBA00012346"/>
    </source>
</evidence>
<keyword evidence="5" id="KW-0472">Membrane</keyword>
<dbReference type="PANTHER" id="PTHR12935:SF0">
    <property type="entry name" value="GAMMA-GLUTAMYLCYCLOTRANSFERASE"/>
    <property type="match status" value="1"/>
</dbReference>